<dbReference type="AlphaFoldDB" id="E9GXB3"/>
<dbReference type="EMBL" id="GL732572">
    <property type="protein sequence ID" value="EFX75892.1"/>
    <property type="molecule type" value="Genomic_DNA"/>
</dbReference>
<evidence type="ECO:0000313" key="1">
    <source>
        <dbReference type="EMBL" id="EFX75892.1"/>
    </source>
</evidence>
<gene>
    <name evidence="1" type="ORF">DAPPUDRAFT_249796</name>
</gene>
<dbReference type="Proteomes" id="UP000000305">
    <property type="component" value="Unassembled WGS sequence"/>
</dbReference>
<organism evidence="1 2">
    <name type="scientific">Daphnia pulex</name>
    <name type="common">Water flea</name>
    <dbReference type="NCBI Taxonomy" id="6669"/>
    <lineage>
        <taxon>Eukaryota</taxon>
        <taxon>Metazoa</taxon>
        <taxon>Ecdysozoa</taxon>
        <taxon>Arthropoda</taxon>
        <taxon>Crustacea</taxon>
        <taxon>Branchiopoda</taxon>
        <taxon>Diplostraca</taxon>
        <taxon>Cladocera</taxon>
        <taxon>Anomopoda</taxon>
        <taxon>Daphniidae</taxon>
        <taxon>Daphnia</taxon>
    </lineage>
</organism>
<dbReference type="OrthoDB" id="6354726at2759"/>
<dbReference type="HOGENOM" id="CLU_045182_0_0_1"/>
<name>E9GXB3_DAPPU</name>
<dbReference type="KEGG" id="dpx:DAPPUDRAFT_249796"/>
<sequence length="55" mass="6333">MSVIGSIGDMPRDYMIIDIPDDEIQHLSHAQLIALVHEQSQKFRTAMERERSAHD</sequence>
<accession>E9GXB3</accession>
<proteinExistence type="predicted"/>
<evidence type="ECO:0000313" key="2">
    <source>
        <dbReference type="Proteomes" id="UP000000305"/>
    </source>
</evidence>
<dbReference type="InParanoid" id="E9GXB3"/>
<keyword evidence="2" id="KW-1185">Reference proteome</keyword>
<reference evidence="1 2" key="1">
    <citation type="journal article" date="2011" name="Science">
        <title>The ecoresponsive genome of Daphnia pulex.</title>
        <authorList>
            <person name="Colbourne J.K."/>
            <person name="Pfrender M.E."/>
            <person name="Gilbert D."/>
            <person name="Thomas W.K."/>
            <person name="Tucker A."/>
            <person name="Oakley T.H."/>
            <person name="Tokishita S."/>
            <person name="Aerts A."/>
            <person name="Arnold G.J."/>
            <person name="Basu M.K."/>
            <person name="Bauer D.J."/>
            <person name="Caceres C.E."/>
            <person name="Carmel L."/>
            <person name="Casola C."/>
            <person name="Choi J.H."/>
            <person name="Detter J.C."/>
            <person name="Dong Q."/>
            <person name="Dusheyko S."/>
            <person name="Eads B.D."/>
            <person name="Frohlich T."/>
            <person name="Geiler-Samerotte K.A."/>
            <person name="Gerlach D."/>
            <person name="Hatcher P."/>
            <person name="Jogdeo S."/>
            <person name="Krijgsveld J."/>
            <person name="Kriventseva E.V."/>
            <person name="Kultz D."/>
            <person name="Laforsch C."/>
            <person name="Lindquist E."/>
            <person name="Lopez J."/>
            <person name="Manak J.R."/>
            <person name="Muller J."/>
            <person name="Pangilinan J."/>
            <person name="Patwardhan R.P."/>
            <person name="Pitluck S."/>
            <person name="Pritham E.J."/>
            <person name="Rechtsteiner A."/>
            <person name="Rho M."/>
            <person name="Rogozin I.B."/>
            <person name="Sakarya O."/>
            <person name="Salamov A."/>
            <person name="Schaack S."/>
            <person name="Shapiro H."/>
            <person name="Shiga Y."/>
            <person name="Skalitzky C."/>
            <person name="Smith Z."/>
            <person name="Souvorov A."/>
            <person name="Sung W."/>
            <person name="Tang Z."/>
            <person name="Tsuchiya D."/>
            <person name="Tu H."/>
            <person name="Vos H."/>
            <person name="Wang M."/>
            <person name="Wolf Y.I."/>
            <person name="Yamagata H."/>
            <person name="Yamada T."/>
            <person name="Ye Y."/>
            <person name="Shaw J.R."/>
            <person name="Andrews J."/>
            <person name="Crease T.J."/>
            <person name="Tang H."/>
            <person name="Lucas S.M."/>
            <person name="Robertson H.M."/>
            <person name="Bork P."/>
            <person name="Koonin E.V."/>
            <person name="Zdobnov E.M."/>
            <person name="Grigoriev I.V."/>
            <person name="Lynch M."/>
            <person name="Boore J.L."/>
        </authorList>
    </citation>
    <scope>NUCLEOTIDE SEQUENCE [LARGE SCALE GENOMIC DNA]</scope>
</reference>
<protein>
    <submittedName>
        <fullName evidence="1">Uncharacterized protein</fullName>
    </submittedName>
</protein>